<evidence type="ECO:0000313" key="2">
    <source>
        <dbReference type="Proteomes" id="UP000193144"/>
    </source>
</evidence>
<gene>
    <name evidence="1" type="ORF">BCR34DRAFT_353279</name>
</gene>
<organism evidence="1 2">
    <name type="scientific">Clohesyomyces aquaticus</name>
    <dbReference type="NCBI Taxonomy" id="1231657"/>
    <lineage>
        <taxon>Eukaryota</taxon>
        <taxon>Fungi</taxon>
        <taxon>Dikarya</taxon>
        <taxon>Ascomycota</taxon>
        <taxon>Pezizomycotina</taxon>
        <taxon>Dothideomycetes</taxon>
        <taxon>Pleosporomycetidae</taxon>
        <taxon>Pleosporales</taxon>
        <taxon>Lindgomycetaceae</taxon>
        <taxon>Clohesyomyces</taxon>
    </lineage>
</organism>
<proteinExistence type="predicted"/>
<dbReference type="AlphaFoldDB" id="A0A1Y1ZJI0"/>
<accession>A0A1Y1ZJI0</accession>
<comment type="caution">
    <text evidence="1">The sequence shown here is derived from an EMBL/GenBank/DDBJ whole genome shotgun (WGS) entry which is preliminary data.</text>
</comment>
<reference evidence="1 2" key="1">
    <citation type="submission" date="2016-07" db="EMBL/GenBank/DDBJ databases">
        <title>Pervasive Adenine N6-methylation of Active Genes in Fungi.</title>
        <authorList>
            <consortium name="DOE Joint Genome Institute"/>
            <person name="Mondo S.J."/>
            <person name="Dannebaum R.O."/>
            <person name="Kuo R.C."/>
            <person name="Labutti K."/>
            <person name="Haridas S."/>
            <person name="Kuo A."/>
            <person name="Salamov A."/>
            <person name="Ahrendt S.R."/>
            <person name="Lipzen A."/>
            <person name="Sullivan W."/>
            <person name="Andreopoulos W.B."/>
            <person name="Clum A."/>
            <person name="Lindquist E."/>
            <person name="Daum C."/>
            <person name="Ramamoorthy G.K."/>
            <person name="Gryganskyi A."/>
            <person name="Culley D."/>
            <person name="Magnuson J.K."/>
            <person name="James T.Y."/>
            <person name="O'Malley M.A."/>
            <person name="Stajich J.E."/>
            <person name="Spatafora J.W."/>
            <person name="Visel A."/>
            <person name="Grigoriev I.V."/>
        </authorList>
    </citation>
    <scope>NUCLEOTIDE SEQUENCE [LARGE SCALE GENOMIC DNA]</scope>
    <source>
        <strain evidence="1 2">CBS 115471</strain>
    </source>
</reference>
<keyword evidence="2" id="KW-1185">Reference proteome</keyword>
<dbReference type="Proteomes" id="UP000193144">
    <property type="component" value="Unassembled WGS sequence"/>
</dbReference>
<sequence>MSKMFAFFSTYCACLVGIRYTYLSTTDHSLGDERRDKGSGVQSSPFQLTGTQYTCSHQRHSSPSLAHRTAHASRVVAEIVHPFGLAAAAPLIRIRPICLPLADPMPRFQLGRVL</sequence>
<protein>
    <submittedName>
        <fullName evidence="1">Uncharacterized protein</fullName>
    </submittedName>
</protein>
<evidence type="ECO:0000313" key="1">
    <source>
        <dbReference type="EMBL" id="ORY10349.1"/>
    </source>
</evidence>
<dbReference type="EMBL" id="MCFA01000074">
    <property type="protein sequence ID" value="ORY10349.1"/>
    <property type="molecule type" value="Genomic_DNA"/>
</dbReference>
<name>A0A1Y1ZJI0_9PLEO</name>